<name>A0A8X8VY62_SALSN</name>
<sequence length="141" mass="14995">MYSINVPDDDRIPTIGNLNTPPEGSKLHEDEANVALRWQNSGMLSNISLAPKNATLAGIVTCINASIATVKTYPLVPDARGSDTALLSVPEMCYLKIAMPENSCVFDPSGGFVKLPIVVGLRSGLGMVTYFIPGAPSYSRP</sequence>
<evidence type="ECO:0000313" key="2">
    <source>
        <dbReference type="EMBL" id="KAG6384548.1"/>
    </source>
</evidence>
<protein>
    <submittedName>
        <fullName evidence="2">Uncharacterized protein</fullName>
    </submittedName>
</protein>
<proteinExistence type="predicted"/>
<reference evidence="2" key="1">
    <citation type="submission" date="2018-01" db="EMBL/GenBank/DDBJ databases">
        <authorList>
            <person name="Mao J.F."/>
        </authorList>
    </citation>
    <scope>NUCLEOTIDE SEQUENCE</scope>
    <source>
        <strain evidence="2">Huo1</strain>
        <tissue evidence="2">Leaf</tissue>
    </source>
</reference>
<evidence type="ECO:0000256" key="1">
    <source>
        <dbReference type="SAM" id="MobiDB-lite"/>
    </source>
</evidence>
<dbReference type="Proteomes" id="UP000298416">
    <property type="component" value="Unassembled WGS sequence"/>
</dbReference>
<evidence type="ECO:0000313" key="3">
    <source>
        <dbReference type="Proteomes" id="UP000298416"/>
    </source>
</evidence>
<organism evidence="2">
    <name type="scientific">Salvia splendens</name>
    <name type="common">Scarlet sage</name>
    <dbReference type="NCBI Taxonomy" id="180675"/>
    <lineage>
        <taxon>Eukaryota</taxon>
        <taxon>Viridiplantae</taxon>
        <taxon>Streptophyta</taxon>
        <taxon>Embryophyta</taxon>
        <taxon>Tracheophyta</taxon>
        <taxon>Spermatophyta</taxon>
        <taxon>Magnoliopsida</taxon>
        <taxon>eudicotyledons</taxon>
        <taxon>Gunneridae</taxon>
        <taxon>Pentapetalae</taxon>
        <taxon>asterids</taxon>
        <taxon>lamiids</taxon>
        <taxon>Lamiales</taxon>
        <taxon>Lamiaceae</taxon>
        <taxon>Nepetoideae</taxon>
        <taxon>Mentheae</taxon>
        <taxon>Salviinae</taxon>
        <taxon>Salvia</taxon>
        <taxon>Salvia subgen. Calosphace</taxon>
        <taxon>core Calosphace</taxon>
    </lineage>
</organism>
<comment type="caution">
    <text evidence="2">The sequence shown here is derived from an EMBL/GenBank/DDBJ whole genome shotgun (WGS) entry which is preliminary data.</text>
</comment>
<reference evidence="2" key="2">
    <citation type="submission" date="2020-08" db="EMBL/GenBank/DDBJ databases">
        <title>Plant Genome Project.</title>
        <authorList>
            <person name="Zhang R.-G."/>
        </authorList>
    </citation>
    <scope>NUCLEOTIDE SEQUENCE</scope>
    <source>
        <strain evidence="2">Huo1</strain>
        <tissue evidence="2">Leaf</tissue>
    </source>
</reference>
<gene>
    <name evidence="2" type="ORF">SASPL_155627</name>
</gene>
<dbReference type="EMBL" id="PNBA02000065">
    <property type="protein sequence ID" value="KAG6384548.1"/>
    <property type="molecule type" value="Genomic_DNA"/>
</dbReference>
<keyword evidence="3" id="KW-1185">Reference proteome</keyword>
<accession>A0A8X8VY62</accession>
<feature type="region of interest" description="Disordered" evidence="1">
    <location>
        <begin position="1"/>
        <end position="24"/>
    </location>
</feature>
<dbReference type="AlphaFoldDB" id="A0A8X8VY62"/>